<gene>
    <name evidence="1" type="ORF">K443DRAFT_672798</name>
</gene>
<name>A0A0C9Y330_9AGAR</name>
<evidence type="ECO:0000313" key="2">
    <source>
        <dbReference type="Proteomes" id="UP000054477"/>
    </source>
</evidence>
<reference evidence="1 2" key="1">
    <citation type="submission" date="2014-04" db="EMBL/GenBank/DDBJ databases">
        <authorList>
            <consortium name="DOE Joint Genome Institute"/>
            <person name="Kuo A."/>
            <person name="Kohler A."/>
            <person name="Nagy L.G."/>
            <person name="Floudas D."/>
            <person name="Copeland A."/>
            <person name="Barry K.W."/>
            <person name="Cichocki N."/>
            <person name="Veneault-Fourrey C."/>
            <person name="LaButti K."/>
            <person name="Lindquist E.A."/>
            <person name="Lipzen A."/>
            <person name="Lundell T."/>
            <person name="Morin E."/>
            <person name="Murat C."/>
            <person name="Sun H."/>
            <person name="Tunlid A."/>
            <person name="Henrissat B."/>
            <person name="Grigoriev I.V."/>
            <person name="Hibbett D.S."/>
            <person name="Martin F."/>
            <person name="Nordberg H.P."/>
            <person name="Cantor M.N."/>
            <person name="Hua S.X."/>
        </authorList>
    </citation>
    <scope>NUCLEOTIDE SEQUENCE [LARGE SCALE GENOMIC DNA]</scope>
    <source>
        <strain evidence="1 2">LaAM-08-1</strain>
    </source>
</reference>
<proteinExistence type="predicted"/>
<dbReference type="EMBL" id="KN838543">
    <property type="protein sequence ID" value="KIK08314.1"/>
    <property type="molecule type" value="Genomic_DNA"/>
</dbReference>
<dbReference type="Proteomes" id="UP000054477">
    <property type="component" value="Unassembled WGS sequence"/>
</dbReference>
<accession>A0A0C9Y330</accession>
<sequence>MLFLKLTARHLVLPPKRALASTLFSWQSKSVARLSQDAKTRGLFLKGNKAMLTPRLEQLRNAIHGGGARNISSVTPGRPQSSQPLTFNKPEETFLNTQLPDLSQPDAELPIQIPYVPDFWDSSPPLANQTKQETLMPKLLVVAGDTSPGGGPSHNLLDIENTPSEGASISAAKVVKPGQGGSGLLDDIVEDVGLPPVKDIKKSFQELFS</sequence>
<dbReference type="OrthoDB" id="445357at2759"/>
<evidence type="ECO:0000313" key="1">
    <source>
        <dbReference type="EMBL" id="KIK08314.1"/>
    </source>
</evidence>
<protein>
    <recommendedName>
        <fullName evidence="3">SAP domain-containing protein</fullName>
    </recommendedName>
</protein>
<reference evidence="2" key="2">
    <citation type="submission" date="2015-01" db="EMBL/GenBank/DDBJ databases">
        <title>Evolutionary Origins and Diversification of the Mycorrhizal Mutualists.</title>
        <authorList>
            <consortium name="DOE Joint Genome Institute"/>
            <consortium name="Mycorrhizal Genomics Consortium"/>
            <person name="Kohler A."/>
            <person name="Kuo A."/>
            <person name="Nagy L.G."/>
            <person name="Floudas D."/>
            <person name="Copeland A."/>
            <person name="Barry K.W."/>
            <person name="Cichocki N."/>
            <person name="Veneault-Fourrey C."/>
            <person name="LaButti K."/>
            <person name="Lindquist E.A."/>
            <person name="Lipzen A."/>
            <person name="Lundell T."/>
            <person name="Morin E."/>
            <person name="Murat C."/>
            <person name="Riley R."/>
            <person name="Ohm R."/>
            <person name="Sun H."/>
            <person name="Tunlid A."/>
            <person name="Henrissat B."/>
            <person name="Grigoriev I.V."/>
            <person name="Hibbett D.S."/>
            <person name="Martin F."/>
        </authorList>
    </citation>
    <scope>NUCLEOTIDE SEQUENCE [LARGE SCALE GENOMIC DNA]</scope>
    <source>
        <strain evidence="2">LaAM-08-1</strain>
    </source>
</reference>
<keyword evidence="2" id="KW-1185">Reference proteome</keyword>
<dbReference type="HOGENOM" id="CLU_058280_0_0_1"/>
<organism evidence="1 2">
    <name type="scientific">Laccaria amethystina LaAM-08-1</name>
    <dbReference type="NCBI Taxonomy" id="1095629"/>
    <lineage>
        <taxon>Eukaryota</taxon>
        <taxon>Fungi</taxon>
        <taxon>Dikarya</taxon>
        <taxon>Basidiomycota</taxon>
        <taxon>Agaricomycotina</taxon>
        <taxon>Agaricomycetes</taxon>
        <taxon>Agaricomycetidae</taxon>
        <taxon>Agaricales</taxon>
        <taxon>Agaricineae</taxon>
        <taxon>Hydnangiaceae</taxon>
        <taxon>Laccaria</taxon>
    </lineage>
</organism>
<evidence type="ECO:0008006" key="3">
    <source>
        <dbReference type="Google" id="ProtNLM"/>
    </source>
</evidence>
<dbReference type="AlphaFoldDB" id="A0A0C9Y330"/>
<dbReference type="STRING" id="1095629.A0A0C9Y330"/>